<evidence type="ECO:0000256" key="1">
    <source>
        <dbReference type="SAM" id="MobiDB-lite"/>
    </source>
</evidence>
<comment type="caution">
    <text evidence="2">The sequence shown here is derived from an EMBL/GenBank/DDBJ whole genome shotgun (WGS) entry which is preliminary data.</text>
</comment>
<sequence>MRASLTCRTRAGTSIRSGTSVFLLCCDIAGDATKNLSKRSFSGDHGVTSDQIYMAVVRYDNNVATIPFVGPDLEAKKLHDRMTRETHKHHVYLIPTRKKSVASGPYQSLDQAKNALKDGEKPN</sequence>
<evidence type="ECO:0000313" key="2">
    <source>
        <dbReference type="EMBL" id="CAB9496579.1"/>
    </source>
</evidence>
<dbReference type="Proteomes" id="UP001153069">
    <property type="component" value="Unassembled WGS sequence"/>
</dbReference>
<gene>
    <name evidence="2" type="ORF">SEMRO_6_G005500.1</name>
</gene>
<reference evidence="2" key="1">
    <citation type="submission" date="2020-06" db="EMBL/GenBank/DDBJ databases">
        <authorList>
            <consortium name="Plant Systems Biology data submission"/>
        </authorList>
    </citation>
    <scope>NUCLEOTIDE SEQUENCE</scope>
    <source>
        <strain evidence="2">D6</strain>
    </source>
</reference>
<keyword evidence="3" id="KW-1185">Reference proteome</keyword>
<dbReference type="AlphaFoldDB" id="A0A9N8DBA3"/>
<dbReference type="EMBL" id="CAICTM010000006">
    <property type="protein sequence ID" value="CAB9496579.1"/>
    <property type="molecule type" value="Genomic_DNA"/>
</dbReference>
<feature type="region of interest" description="Disordered" evidence="1">
    <location>
        <begin position="98"/>
        <end position="123"/>
    </location>
</feature>
<organism evidence="2 3">
    <name type="scientific">Seminavis robusta</name>
    <dbReference type="NCBI Taxonomy" id="568900"/>
    <lineage>
        <taxon>Eukaryota</taxon>
        <taxon>Sar</taxon>
        <taxon>Stramenopiles</taxon>
        <taxon>Ochrophyta</taxon>
        <taxon>Bacillariophyta</taxon>
        <taxon>Bacillariophyceae</taxon>
        <taxon>Bacillariophycidae</taxon>
        <taxon>Naviculales</taxon>
        <taxon>Naviculaceae</taxon>
        <taxon>Seminavis</taxon>
    </lineage>
</organism>
<name>A0A9N8DBA3_9STRA</name>
<accession>A0A9N8DBA3</accession>
<evidence type="ECO:0000313" key="3">
    <source>
        <dbReference type="Proteomes" id="UP001153069"/>
    </source>
</evidence>
<proteinExistence type="predicted"/>
<protein>
    <submittedName>
        <fullName evidence="2">Uncharacterized protein</fullName>
    </submittedName>
</protein>